<proteinExistence type="predicted"/>
<reference evidence="3" key="1">
    <citation type="submission" date="2014-10" db="EMBL/GenBank/DDBJ databases">
        <title>Genome sequencing of Vitellibacter sp. D-24.</title>
        <authorList>
            <person name="Thevarajoo S."/>
            <person name="Selvaratnam C."/>
            <person name="Goh K.M."/>
            <person name="Chong C.S."/>
        </authorList>
    </citation>
    <scope>NUCLEOTIDE SEQUENCE [LARGE SCALE GENOMIC DNA]</scope>
    <source>
        <strain evidence="3">D-24</strain>
    </source>
</reference>
<protein>
    <recommendedName>
        <fullName evidence="1">HTH cro/C1-type domain-containing protein</fullName>
    </recommendedName>
</protein>
<dbReference type="InterPro" id="IPR010982">
    <property type="entry name" value="Lambda_DNA-bd_dom_sf"/>
</dbReference>
<dbReference type="OrthoDB" id="1364854at2"/>
<reference evidence="2 3" key="2">
    <citation type="journal article" date="2016" name="Int. J. Syst. Evol. Microbiol.">
        <title>Vitellibacter aquimaris sp. nov., a marine bacterium isolated from seawater.</title>
        <authorList>
            <person name="Thevarajoo S."/>
            <person name="Selvaratnam C."/>
            <person name="Goh K.M."/>
            <person name="Hong K.W."/>
            <person name="Chan X.Y."/>
            <person name="Chan K.G."/>
            <person name="Chong C.S."/>
        </authorList>
    </citation>
    <scope>NUCLEOTIDE SEQUENCE [LARGE SCALE GENOMIC DNA]</scope>
    <source>
        <strain evidence="2 3">D-24</strain>
    </source>
</reference>
<dbReference type="EMBL" id="JRWG01000001">
    <property type="protein sequence ID" value="KXO01257.1"/>
    <property type="molecule type" value="Genomic_DNA"/>
</dbReference>
<accession>A0A137RM55</accession>
<name>A0A137RM55_9FLAO</name>
<dbReference type="Proteomes" id="UP000070138">
    <property type="component" value="Unassembled WGS sequence"/>
</dbReference>
<comment type="caution">
    <text evidence="2">The sequence shown here is derived from an EMBL/GenBank/DDBJ whole genome shotgun (WGS) entry which is preliminary data.</text>
</comment>
<feature type="domain" description="HTH cro/C1-type" evidence="1">
    <location>
        <begin position="20"/>
        <end position="74"/>
    </location>
</feature>
<dbReference type="RefSeq" id="WP_062619431.1">
    <property type="nucleotide sequence ID" value="NZ_JRWG01000001.1"/>
</dbReference>
<dbReference type="Gene3D" id="1.10.260.40">
    <property type="entry name" value="lambda repressor-like DNA-binding domains"/>
    <property type="match status" value="1"/>
</dbReference>
<dbReference type="CDD" id="cd00093">
    <property type="entry name" value="HTH_XRE"/>
    <property type="match status" value="1"/>
</dbReference>
<evidence type="ECO:0000259" key="1">
    <source>
        <dbReference type="PROSITE" id="PS50943"/>
    </source>
</evidence>
<dbReference type="SUPFAM" id="SSF47413">
    <property type="entry name" value="lambda repressor-like DNA-binding domains"/>
    <property type="match status" value="1"/>
</dbReference>
<dbReference type="InterPro" id="IPR001387">
    <property type="entry name" value="Cro/C1-type_HTH"/>
</dbReference>
<keyword evidence="3" id="KW-1185">Reference proteome</keyword>
<dbReference type="GO" id="GO:0003677">
    <property type="term" value="F:DNA binding"/>
    <property type="evidence" value="ECO:0007669"/>
    <property type="project" value="InterPro"/>
</dbReference>
<dbReference type="SMART" id="SM00530">
    <property type="entry name" value="HTH_XRE"/>
    <property type="match status" value="1"/>
</dbReference>
<dbReference type="PROSITE" id="PS50943">
    <property type="entry name" value="HTH_CROC1"/>
    <property type="match status" value="1"/>
</dbReference>
<sequence>MDEDEKKYLGLLNIQIGCILKVNRLRKDISQHYLAAAIDSTSTTVGRIERAEVVSGWDKIYILSQELNIDFNKLFLPLPQNELLLIVDEIFKLDQKLNNEKKEYYRKLKATIKSKYDSLKK</sequence>
<dbReference type="STRING" id="1548749.LS48_01985"/>
<organism evidence="2 3">
    <name type="scientific">Aequorivita aquimaris</name>
    <dbReference type="NCBI Taxonomy" id="1548749"/>
    <lineage>
        <taxon>Bacteria</taxon>
        <taxon>Pseudomonadati</taxon>
        <taxon>Bacteroidota</taxon>
        <taxon>Flavobacteriia</taxon>
        <taxon>Flavobacteriales</taxon>
        <taxon>Flavobacteriaceae</taxon>
        <taxon>Aequorivita</taxon>
    </lineage>
</organism>
<dbReference type="AlphaFoldDB" id="A0A137RM55"/>
<evidence type="ECO:0000313" key="3">
    <source>
        <dbReference type="Proteomes" id="UP000070138"/>
    </source>
</evidence>
<evidence type="ECO:0000313" key="2">
    <source>
        <dbReference type="EMBL" id="KXO01257.1"/>
    </source>
</evidence>
<gene>
    <name evidence="2" type="ORF">LS48_01985</name>
</gene>